<evidence type="ECO:0000256" key="1">
    <source>
        <dbReference type="ARBA" id="ARBA00005230"/>
    </source>
</evidence>
<keyword evidence="9" id="KW-1185">Reference proteome</keyword>
<sequence length="109" mass="12115">MAQFDVHQNKGALREAIPFVVVVQSSQFDRYRRRVVVPLVRSKMVPAGGTDLRSRMNPVFRVKNIEVVLHPLDVVSVAVDQLGPKVASLAEHGQTITDALDELLTRTRG</sequence>
<dbReference type="AlphaFoldDB" id="A0A848H788"/>
<keyword evidence="5" id="KW-0804">Transcription</keyword>
<keyword evidence="4" id="KW-0805">Transcription regulation</keyword>
<organism evidence="8 9">
    <name type="scientific">Ramlibacter agri</name>
    <dbReference type="NCBI Taxonomy" id="2728837"/>
    <lineage>
        <taxon>Bacteria</taxon>
        <taxon>Pseudomonadati</taxon>
        <taxon>Pseudomonadota</taxon>
        <taxon>Betaproteobacteria</taxon>
        <taxon>Burkholderiales</taxon>
        <taxon>Comamonadaceae</taxon>
        <taxon>Ramlibacter</taxon>
    </lineage>
</organism>
<dbReference type="GO" id="GO:0008657">
    <property type="term" value="F:DNA topoisomerase type II (double strand cut, ATP-hydrolyzing) inhibitor activity"/>
    <property type="evidence" value="ECO:0007669"/>
    <property type="project" value="InterPro"/>
</dbReference>
<evidence type="ECO:0000256" key="2">
    <source>
        <dbReference type="ARBA" id="ARBA00015075"/>
    </source>
</evidence>
<evidence type="ECO:0000256" key="7">
    <source>
        <dbReference type="ARBA" id="ARBA00033135"/>
    </source>
</evidence>
<proteinExistence type="inferred from homology"/>
<evidence type="ECO:0000256" key="6">
    <source>
        <dbReference type="ARBA" id="ARBA00029628"/>
    </source>
</evidence>
<dbReference type="RefSeq" id="WP_169419440.1">
    <property type="nucleotide sequence ID" value="NZ_JABBFX010000001.1"/>
</dbReference>
<evidence type="ECO:0000256" key="4">
    <source>
        <dbReference type="ARBA" id="ARBA00023015"/>
    </source>
</evidence>
<dbReference type="GO" id="GO:0006276">
    <property type="term" value="P:plasmid maintenance"/>
    <property type="evidence" value="ECO:0007669"/>
    <property type="project" value="InterPro"/>
</dbReference>
<gene>
    <name evidence="8" type="ORF">HHL11_16565</name>
</gene>
<dbReference type="EMBL" id="JABBFX010000001">
    <property type="protein sequence ID" value="NML45369.1"/>
    <property type="molecule type" value="Genomic_DNA"/>
</dbReference>
<name>A0A848H788_9BURK</name>
<accession>A0A848H788</accession>
<dbReference type="InterPro" id="IPR011067">
    <property type="entry name" value="Plasmid_toxin/cell-grow_inhib"/>
</dbReference>
<dbReference type="Proteomes" id="UP000541185">
    <property type="component" value="Unassembled WGS sequence"/>
</dbReference>
<dbReference type="SUPFAM" id="SSF50118">
    <property type="entry name" value="Cell growth inhibitor/plasmid maintenance toxic component"/>
    <property type="match status" value="1"/>
</dbReference>
<evidence type="ECO:0000256" key="5">
    <source>
        <dbReference type="ARBA" id="ARBA00023163"/>
    </source>
</evidence>
<evidence type="ECO:0000313" key="9">
    <source>
        <dbReference type="Proteomes" id="UP000541185"/>
    </source>
</evidence>
<evidence type="ECO:0000313" key="8">
    <source>
        <dbReference type="EMBL" id="NML45369.1"/>
    </source>
</evidence>
<dbReference type="Pfam" id="PF01845">
    <property type="entry name" value="CcdB"/>
    <property type="match status" value="1"/>
</dbReference>
<protein>
    <recommendedName>
        <fullName evidence="2">Toxin CcdB</fullName>
    </recommendedName>
    <alternativeName>
        <fullName evidence="7">Cytotoxic protein CcdB</fullName>
    </alternativeName>
    <alternativeName>
        <fullName evidence="6">Protein LetD</fullName>
    </alternativeName>
</protein>
<reference evidence="8 9" key="1">
    <citation type="submission" date="2020-04" db="EMBL/GenBank/DDBJ databases">
        <title>Ramlibacter sp. G-1-2-2 isolated from soil.</title>
        <authorList>
            <person name="Dahal R.H."/>
        </authorList>
    </citation>
    <scope>NUCLEOTIDE SEQUENCE [LARGE SCALE GENOMIC DNA]</scope>
    <source>
        <strain evidence="8 9">G-1-2-2</strain>
    </source>
</reference>
<keyword evidence="3" id="KW-0678">Repressor</keyword>
<dbReference type="InterPro" id="IPR002712">
    <property type="entry name" value="CcdB"/>
</dbReference>
<comment type="similarity">
    <text evidence="1">Belongs to the CcdB toxin family.</text>
</comment>
<comment type="caution">
    <text evidence="8">The sequence shown here is derived from an EMBL/GenBank/DDBJ whole genome shotgun (WGS) entry which is preliminary data.</text>
</comment>
<dbReference type="Gene3D" id="2.30.30.110">
    <property type="match status" value="1"/>
</dbReference>
<evidence type="ECO:0000256" key="3">
    <source>
        <dbReference type="ARBA" id="ARBA00022491"/>
    </source>
</evidence>